<dbReference type="Proteomes" id="UP000266272">
    <property type="component" value="Unassembled WGS sequence"/>
</dbReference>
<feature type="compositionally biased region" description="Polar residues" evidence="1">
    <location>
        <begin position="1"/>
        <end position="13"/>
    </location>
</feature>
<feature type="compositionally biased region" description="Low complexity" evidence="1">
    <location>
        <begin position="234"/>
        <end position="248"/>
    </location>
</feature>
<protein>
    <recommendedName>
        <fullName evidence="4">Glycine-rich cell wall structural 1</fullName>
    </recommendedName>
</protein>
<accession>A0A395N732</accession>
<reference evidence="2 3" key="1">
    <citation type="journal article" date="2018" name="PLoS Pathog.">
        <title>Evolution of structural diversity of trichothecenes, a family of toxins produced by plant pathogenic and entomopathogenic fungi.</title>
        <authorList>
            <person name="Proctor R.H."/>
            <person name="McCormick S.P."/>
            <person name="Kim H.S."/>
            <person name="Cardoza R.E."/>
            <person name="Stanley A.M."/>
            <person name="Lindo L."/>
            <person name="Kelly A."/>
            <person name="Brown D.W."/>
            <person name="Lee T."/>
            <person name="Vaughan M.M."/>
            <person name="Alexander N.J."/>
            <person name="Busman M."/>
            <person name="Gutierrez S."/>
        </authorList>
    </citation>
    <scope>NUCLEOTIDE SEQUENCE [LARGE SCALE GENOMIC DNA]</scope>
    <source>
        <strain evidence="2 3">IBT 40837</strain>
    </source>
</reference>
<feature type="compositionally biased region" description="Basic and acidic residues" evidence="1">
    <location>
        <begin position="53"/>
        <end position="71"/>
    </location>
</feature>
<dbReference type="OrthoDB" id="5388207at2759"/>
<sequence>MASAIETINQLASSAAKAVWGDSNAEAHKEPISGATGDVAKGEPYDAGNLDAEDQRRVESNLSSEGDKSTPDDDLADDDHYALSSSAKDQAPPFASETQGPKETKESKEAKDSSNVNDDPEQGKPLDELTGQGPRPIEVVAKEHGGNAAAIADDEADSSSSPSAPEQKKKKLDADNEQQDDDKERDAAAEAEYVKTTGLAADGGDFDAAKPGAGREADRLMEQKGLKTEEPDNKAAGGSSSSSNSNSHGHGRKSSDSSGHHKDKPSLGERIKNKLHRH</sequence>
<feature type="region of interest" description="Disordered" evidence="1">
    <location>
        <begin position="1"/>
        <end position="278"/>
    </location>
</feature>
<gene>
    <name evidence="2" type="ORF">TARUN_10341</name>
</gene>
<evidence type="ECO:0000256" key="1">
    <source>
        <dbReference type="SAM" id="MobiDB-lite"/>
    </source>
</evidence>
<evidence type="ECO:0000313" key="2">
    <source>
        <dbReference type="EMBL" id="RFU71922.1"/>
    </source>
</evidence>
<feature type="compositionally biased region" description="Basic and acidic residues" evidence="1">
    <location>
        <begin position="213"/>
        <end position="233"/>
    </location>
</feature>
<dbReference type="STRING" id="490622.A0A395N732"/>
<dbReference type="EMBL" id="PXOA01001094">
    <property type="protein sequence ID" value="RFU71922.1"/>
    <property type="molecule type" value="Genomic_DNA"/>
</dbReference>
<dbReference type="AlphaFoldDB" id="A0A395N732"/>
<evidence type="ECO:0008006" key="4">
    <source>
        <dbReference type="Google" id="ProtNLM"/>
    </source>
</evidence>
<proteinExistence type="predicted"/>
<comment type="caution">
    <text evidence="2">The sequence shown here is derived from an EMBL/GenBank/DDBJ whole genome shotgun (WGS) entry which is preliminary data.</text>
</comment>
<keyword evidence="3" id="KW-1185">Reference proteome</keyword>
<feature type="compositionally biased region" description="Basic and acidic residues" evidence="1">
    <location>
        <begin position="100"/>
        <end position="112"/>
    </location>
</feature>
<feature type="compositionally biased region" description="Basic and acidic residues" evidence="1">
    <location>
        <begin position="253"/>
        <end position="272"/>
    </location>
</feature>
<evidence type="ECO:0000313" key="3">
    <source>
        <dbReference type="Proteomes" id="UP000266272"/>
    </source>
</evidence>
<organism evidence="2 3">
    <name type="scientific">Trichoderma arundinaceum</name>
    <dbReference type="NCBI Taxonomy" id="490622"/>
    <lineage>
        <taxon>Eukaryota</taxon>
        <taxon>Fungi</taxon>
        <taxon>Dikarya</taxon>
        <taxon>Ascomycota</taxon>
        <taxon>Pezizomycotina</taxon>
        <taxon>Sordariomycetes</taxon>
        <taxon>Hypocreomycetidae</taxon>
        <taxon>Hypocreales</taxon>
        <taxon>Hypocreaceae</taxon>
        <taxon>Trichoderma</taxon>
    </lineage>
</organism>
<name>A0A395N732_TRIAR</name>